<dbReference type="AlphaFoldDB" id="A0AAV7LKN4"/>
<feature type="region of interest" description="Disordered" evidence="1">
    <location>
        <begin position="63"/>
        <end position="99"/>
    </location>
</feature>
<name>A0AAV7LKN4_PLEWA</name>
<protein>
    <submittedName>
        <fullName evidence="2">Uncharacterized protein</fullName>
    </submittedName>
</protein>
<dbReference type="EMBL" id="JANPWB010000015">
    <property type="protein sequence ID" value="KAJ1088025.1"/>
    <property type="molecule type" value="Genomic_DNA"/>
</dbReference>
<reference evidence="2" key="1">
    <citation type="journal article" date="2022" name="bioRxiv">
        <title>Sequencing and chromosome-scale assembly of the giantPleurodeles waltlgenome.</title>
        <authorList>
            <person name="Brown T."/>
            <person name="Elewa A."/>
            <person name="Iarovenko S."/>
            <person name="Subramanian E."/>
            <person name="Araus A.J."/>
            <person name="Petzold A."/>
            <person name="Susuki M."/>
            <person name="Suzuki K.-i.T."/>
            <person name="Hayashi T."/>
            <person name="Toyoda A."/>
            <person name="Oliveira C."/>
            <person name="Osipova E."/>
            <person name="Leigh N.D."/>
            <person name="Simon A."/>
            <person name="Yun M.H."/>
        </authorList>
    </citation>
    <scope>NUCLEOTIDE SEQUENCE</scope>
    <source>
        <strain evidence="2">20211129_DDA</strain>
        <tissue evidence="2">Liver</tissue>
    </source>
</reference>
<evidence type="ECO:0000313" key="2">
    <source>
        <dbReference type="EMBL" id="KAJ1088025.1"/>
    </source>
</evidence>
<dbReference type="Proteomes" id="UP001066276">
    <property type="component" value="Chromosome 11"/>
</dbReference>
<evidence type="ECO:0000313" key="3">
    <source>
        <dbReference type="Proteomes" id="UP001066276"/>
    </source>
</evidence>
<proteinExistence type="predicted"/>
<gene>
    <name evidence="2" type="ORF">NDU88_001184</name>
</gene>
<keyword evidence="3" id="KW-1185">Reference proteome</keyword>
<comment type="caution">
    <text evidence="2">The sequence shown here is derived from an EMBL/GenBank/DDBJ whole genome shotgun (WGS) entry which is preliminary data.</text>
</comment>
<organism evidence="2 3">
    <name type="scientific">Pleurodeles waltl</name>
    <name type="common">Iberian ribbed newt</name>
    <dbReference type="NCBI Taxonomy" id="8319"/>
    <lineage>
        <taxon>Eukaryota</taxon>
        <taxon>Metazoa</taxon>
        <taxon>Chordata</taxon>
        <taxon>Craniata</taxon>
        <taxon>Vertebrata</taxon>
        <taxon>Euteleostomi</taxon>
        <taxon>Amphibia</taxon>
        <taxon>Batrachia</taxon>
        <taxon>Caudata</taxon>
        <taxon>Salamandroidea</taxon>
        <taxon>Salamandridae</taxon>
        <taxon>Pleurodelinae</taxon>
        <taxon>Pleurodeles</taxon>
    </lineage>
</organism>
<evidence type="ECO:0000256" key="1">
    <source>
        <dbReference type="SAM" id="MobiDB-lite"/>
    </source>
</evidence>
<sequence length="99" mass="10609">MSQLRPGCLSQMLRELRQVSEPVRVPLGLRGARYTVVAAATLGALLTCPAARSVPYRECQAAGSAAGPVPHHSHLQPGAGIHMRLHQRGGQTPLLRRSQ</sequence>
<accession>A0AAV7LKN4</accession>